<protein>
    <submittedName>
        <fullName evidence="2">S26 family signal peptidase</fullName>
    </submittedName>
</protein>
<feature type="domain" description="Peptidase S26" evidence="1">
    <location>
        <begin position="60"/>
        <end position="169"/>
    </location>
</feature>
<dbReference type="RefSeq" id="WP_344913139.1">
    <property type="nucleotide sequence ID" value="NZ_BAAAYO010000011.1"/>
</dbReference>
<keyword evidence="3" id="KW-1185">Reference proteome</keyword>
<organism evidence="2 3">
    <name type="scientific">Paenibacillus hodogayensis</name>
    <dbReference type="NCBI Taxonomy" id="279208"/>
    <lineage>
        <taxon>Bacteria</taxon>
        <taxon>Bacillati</taxon>
        <taxon>Bacillota</taxon>
        <taxon>Bacilli</taxon>
        <taxon>Bacillales</taxon>
        <taxon>Paenibacillaceae</taxon>
        <taxon>Paenibacillus</taxon>
    </lineage>
</organism>
<dbReference type="InterPro" id="IPR036286">
    <property type="entry name" value="LexA/Signal_pep-like_sf"/>
</dbReference>
<sequence>MRKCYLIIAAIAFVILSGCDNKKAIVDGITQYELPLMERQESNQITHLINHDGMYRSEQYAANSTLVIDLDYYKSQKISRGDVVYFKTDAKEEEISNKKRKGYDVARVVALPGETLLVKKGQIYINGRVLDTFYGKEYYTNGFINGTDKALSMDKETVLLDGQYLLASDVWWRGGFTEPLPKDKITGRVIGWIKSQNE</sequence>
<dbReference type="Proteomes" id="UP001589619">
    <property type="component" value="Unassembled WGS sequence"/>
</dbReference>
<gene>
    <name evidence="2" type="ORF">ACFFNY_34215</name>
</gene>
<evidence type="ECO:0000259" key="1">
    <source>
        <dbReference type="Pfam" id="PF10502"/>
    </source>
</evidence>
<dbReference type="Pfam" id="PF10502">
    <property type="entry name" value="Peptidase_S26"/>
    <property type="match status" value="1"/>
</dbReference>
<comment type="caution">
    <text evidence="2">The sequence shown here is derived from an EMBL/GenBank/DDBJ whole genome shotgun (WGS) entry which is preliminary data.</text>
</comment>
<proteinExistence type="predicted"/>
<dbReference type="SUPFAM" id="SSF51306">
    <property type="entry name" value="LexA/Signal peptidase"/>
    <property type="match status" value="1"/>
</dbReference>
<dbReference type="Gene3D" id="2.10.109.10">
    <property type="entry name" value="Umud Fragment, subunit A"/>
    <property type="match status" value="1"/>
</dbReference>
<reference evidence="2 3" key="1">
    <citation type="submission" date="2024-09" db="EMBL/GenBank/DDBJ databases">
        <authorList>
            <person name="Sun Q."/>
            <person name="Mori K."/>
        </authorList>
    </citation>
    <scope>NUCLEOTIDE SEQUENCE [LARGE SCALE GENOMIC DNA]</scope>
    <source>
        <strain evidence="2 3">JCM 12520</strain>
    </source>
</reference>
<name>A0ABV5W7V1_9BACL</name>
<dbReference type="InterPro" id="IPR019533">
    <property type="entry name" value="Peptidase_S26"/>
</dbReference>
<evidence type="ECO:0000313" key="3">
    <source>
        <dbReference type="Proteomes" id="UP001589619"/>
    </source>
</evidence>
<evidence type="ECO:0000313" key="2">
    <source>
        <dbReference type="EMBL" id="MFB9756659.1"/>
    </source>
</evidence>
<dbReference type="PROSITE" id="PS51257">
    <property type="entry name" value="PROKAR_LIPOPROTEIN"/>
    <property type="match status" value="1"/>
</dbReference>
<dbReference type="EMBL" id="JBHMAG010000025">
    <property type="protein sequence ID" value="MFB9756659.1"/>
    <property type="molecule type" value="Genomic_DNA"/>
</dbReference>
<accession>A0ABV5W7V1</accession>